<keyword evidence="5 19" id="KW-1003">Cell membrane</keyword>
<dbReference type="InterPro" id="IPR012341">
    <property type="entry name" value="6hp_glycosidase-like_sf"/>
</dbReference>
<dbReference type="Pfam" id="PF00723">
    <property type="entry name" value="Glyco_hydro_15"/>
    <property type="match status" value="1"/>
</dbReference>
<dbReference type="SMART" id="SM00409">
    <property type="entry name" value="IG"/>
    <property type="match status" value="3"/>
</dbReference>
<protein>
    <recommendedName>
        <fullName evidence="19">Phosphorylase b kinase regulatory subunit</fullName>
    </recommendedName>
</protein>
<feature type="lipid moiety-binding region" description="S-farnesyl cysteine" evidence="17">
    <location>
        <position position="1189"/>
    </location>
</feature>
<feature type="region of interest" description="Disordered" evidence="20">
    <location>
        <begin position="703"/>
        <end position="740"/>
    </location>
</feature>
<dbReference type="Gene3D" id="1.50.10.10">
    <property type="match status" value="1"/>
</dbReference>
<keyword evidence="9 19" id="KW-0112">Calmodulin-binding</keyword>
<dbReference type="FunFam" id="2.60.40.10:FF:000005">
    <property type="entry name" value="Neuronal cell adhesion molecule"/>
    <property type="match status" value="1"/>
</dbReference>
<keyword evidence="24" id="KW-0808">Transferase</keyword>
<dbReference type="GO" id="GO:0005977">
    <property type="term" value="P:glycogen metabolic process"/>
    <property type="evidence" value="ECO:0007669"/>
    <property type="project" value="UniProtKB-UniPathway"/>
</dbReference>
<dbReference type="OrthoDB" id="5985707at2759"/>
<feature type="domain" description="Sushi" evidence="22">
    <location>
        <begin position="1533"/>
        <end position="1590"/>
    </location>
</feature>
<feature type="disulfide bond" evidence="18">
    <location>
        <begin position="1561"/>
        <end position="1588"/>
    </location>
</feature>
<keyword evidence="12" id="KW-0325">Glycoprotein</keyword>
<feature type="compositionally biased region" description="Basic and acidic residues" evidence="20">
    <location>
        <begin position="989"/>
        <end position="999"/>
    </location>
</feature>
<keyword evidence="6" id="KW-0597">Phosphoprotein</keyword>
<evidence type="ECO:0000256" key="15">
    <source>
        <dbReference type="ARBA" id="ARBA00023289"/>
    </source>
</evidence>
<evidence type="ECO:0000256" key="20">
    <source>
        <dbReference type="SAM" id="MobiDB-lite"/>
    </source>
</evidence>
<comment type="PTM">
    <text evidence="17">Although the final Cys may be farnesylated, the terminal tripeptide is probably not removed, and the C-terminus is not methylated.</text>
</comment>
<dbReference type="STRING" id="50429.A0A2B4S7T9"/>
<evidence type="ECO:0000256" key="8">
    <source>
        <dbReference type="ARBA" id="ARBA00022737"/>
    </source>
</evidence>
<dbReference type="InterPro" id="IPR007110">
    <property type="entry name" value="Ig-like_dom"/>
</dbReference>
<dbReference type="GO" id="GO:0005886">
    <property type="term" value="C:plasma membrane"/>
    <property type="evidence" value="ECO:0007669"/>
    <property type="project" value="UniProtKB-SubCell"/>
</dbReference>
<keyword evidence="8" id="KW-0677">Repeat</keyword>
<dbReference type="Pfam" id="PF00084">
    <property type="entry name" value="Sushi"/>
    <property type="match status" value="2"/>
</dbReference>
<keyword evidence="16" id="KW-0393">Immunoglobulin domain</keyword>
<dbReference type="PROSITE" id="PS50923">
    <property type="entry name" value="SUSHI"/>
    <property type="match status" value="2"/>
</dbReference>
<dbReference type="Pfam" id="PF01391">
    <property type="entry name" value="Collagen"/>
    <property type="match status" value="1"/>
</dbReference>
<keyword evidence="14 17" id="KW-0449">Lipoprotein</keyword>
<accession>A0A2B4S7T9</accession>
<evidence type="ECO:0000256" key="1">
    <source>
        <dbReference type="ARBA" id="ARBA00002837"/>
    </source>
</evidence>
<dbReference type="SMART" id="SM00584">
    <property type="entry name" value="TLDc"/>
    <property type="match status" value="1"/>
</dbReference>
<feature type="region of interest" description="Disordered" evidence="20">
    <location>
        <begin position="667"/>
        <end position="687"/>
    </location>
</feature>
<feature type="region of interest" description="Disordered" evidence="20">
    <location>
        <begin position="1189"/>
        <end position="1263"/>
    </location>
</feature>
<dbReference type="InterPro" id="IPR008160">
    <property type="entry name" value="Collagen"/>
</dbReference>
<evidence type="ECO:0000313" key="24">
    <source>
        <dbReference type="EMBL" id="PFX24667.1"/>
    </source>
</evidence>
<proteinExistence type="inferred from homology"/>
<evidence type="ECO:0000259" key="21">
    <source>
        <dbReference type="PROSITE" id="PS50835"/>
    </source>
</evidence>
<dbReference type="InterPro" id="IPR011613">
    <property type="entry name" value="GH15-like"/>
</dbReference>
<evidence type="ECO:0000256" key="9">
    <source>
        <dbReference type="ARBA" id="ARBA00022860"/>
    </source>
</evidence>
<keyword evidence="25" id="KW-1185">Reference proteome</keyword>
<feature type="domain" description="TLDc" evidence="23">
    <location>
        <begin position="1657"/>
        <end position="1830"/>
    </location>
</feature>
<dbReference type="UniPathway" id="UPA00163"/>
<comment type="subcellular location">
    <subcellularLocation>
        <location evidence="2 19">Cell membrane</location>
        <topology evidence="2 19">Lipid-anchor</topology>
        <orientation evidence="2 19">Cytoplasmic side</orientation>
    </subcellularLocation>
</comment>
<dbReference type="FunFam" id="1.50.10.10:FF:000004">
    <property type="entry name" value="Phosphorylase b kinase regulatory subunit"/>
    <property type="match status" value="1"/>
</dbReference>
<feature type="compositionally biased region" description="Low complexity" evidence="20">
    <location>
        <begin position="1203"/>
        <end position="1215"/>
    </location>
</feature>
<dbReference type="PANTHER" id="PTHR10749">
    <property type="entry name" value="PHOSPHORYLASE B KINASE REGULATORY SUBUNIT"/>
    <property type="match status" value="1"/>
</dbReference>
<feature type="domain" description="Ig-like" evidence="21">
    <location>
        <begin position="1349"/>
        <end position="1418"/>
    </location>
</feature>
<dbReference type="InterPro" id="IPR000436">
    <property type="entry name" value="Sushi_SCR_CCP_dom"/>
</dbReference>
<feature type="domain" description="Ig-like" evidence="21">
    <location>
        <begin position="1261"/>
        <end position="1345"/>
    </location>
</feature>
<evidence type="ECO:0000259" key="23">
    <source>
        <dbReference type="PROSITE" id="PS51886"/>
    </source>
</evidence>
<feature type="domain" description="Ig-like" evidence="21">
    <location>
        <begin position="1441"/>
        <end position="1531"/>
    </location>
</feature>
<evidence type="ECO:0000256" key="13">
    <source>
        <dbReference type="ARBA" id="ARBA00023277"/>
    </source>
</evidence>
<dbReference type="Pfam" id="PF07534">
    <property type="entry name" value="TLD"/>
    <property type="match status" value="1"/>
</dbReference>
<organism evidence="24 25">
    <name type="scientific">Stylophora pistillata</name>
    <name type="common">Smooth cauliflower coral</name>
    <dbReference type="NCBI Taxonomy" id="50429"/>
    <lineage>
        <taxon>Eukaryota</taxon>
        <taxon>Metazoa</taxon>
        <taxon>Cnidaria</taxon>
        <taxon>Anthozoa</taxon>
        <taxon>Hexacorallia</taxon>
        <taxon>Scleractinia</taxon>
        <taxon>Astrocoeniina</taxon>
        <taxon>Pocilloporidae</taxon>
        <taxon>Stylophora</taxon>
    </lineage>
</organism>
<dbReference type="InterPro" id="IPR045583">
    <property type="entry name" value="KPBA/B_C"/>
</dbReference>
<keyword evidence="18" id="KW-0768">Sushi</keyword>
<dbReference type="FunFam" id="2.10.70.10:FF:000011">
    <property type="entry name" value="CUB and sushi domain-containing protein 3 isoform A"/>
    <property type="match status" value="1"/>
</dbReference>
<evidence type="ECO:0000256" key="17">
    <source>
        <dbReference type="PIRSR" id="PIRSR608734-50"/>
    </source>
</evidence>
<dbReference type="SUPFAM" id="SSF48726">
    <property type="entry name" value="Immunoglobulin"/>
    <property type="match status" value="3"/>
</dbReference>
<feature type="compositionally biased region" description="Polar residues" evidence="20">
    <location>
        <begin position="707"/>
        <end position="719"/>
    </location>
</feature>
<reference evidence="25" key="1">
    <citation type="journal article" date="2017" name="bioRxiv">
        <title>Comparative analysis of the genomes of Stylophora pistillata and Acropora digitifera provides evidence for extensive differences between species of corals.</title>
        <authorList>
            <person name="Voolstra C.R."/>
            <person name="Li Y."/>
            <person name="Liew Y.J."/>
            <person name="Baumgarten S."/>
            <person name="Zoccola D."/>
            <person name="Flot J.-F."/>
            <person name="Tambutte S."/>
            <person name="Allemand D."/>
            <person name="Aranda M."/>
        </authorList>
    </citation>
    <scope>NUCLEOTIDE SEQUENCE [LARGE SCALE GENOMIC DNA]</scope>
</reference>
<name>A0A2B4S7T9_STYPI</name>
<dbReference type="SMART" id="SM00032">
    <property type="entry name" value="CCP"/>
    <property type="match status" value="2"/>
</dbReference>
<dbReference type="InterPro" id="IPR008928">
    <property type="entry name" value="6-hairpin_glycosidase_sf"/>
</dbReference>
<dbReference type="GO" id="GO:0005516">
    <property type="term" value="F:calmodulin binding"/>
    <property type="evidence" value="ECO:0007669"/>
    <property type="project" value="UniProtKB-KW"/>
</dbReference>
<feature type="domain" description="Sushi" evidence="22">
    <location>
        <begin position="1593"/>
        <end position="1648"/>
    </location>
</feature>
<dbReference type="InterPro" id="IPR003599">
    <property type="entry name" value="Ig_sub"/>
</dbReference>
<dbReference type="GO" id="GO:0016301">
    <property type="term" value="F:kinase activity"/>
    <property type="evidence" value="ECO:0007669"/>
    <property type="project" value="UniProtKB-KW"/>
</dbReference>
<evidence type="ECO:0000256" key="18">
    <source>
        <dbReference type="PROSITE-ProRule" id="PRU00302"/>
    </source>
</evidence>
<dbReference type="InterPro" id="IPR035976">
    <property type="entry name" value="Sushi/SCR/CCP_sf"/>
</dbReference>
<dbReference type="InterPro" id="IPR008734">
    <property type="entry name" value="PHK_A/B_su"/>
</dbReference>
<evidence type="ECO:0000256" key="7">
    <source>
        <dbReference type="ARBA" id="ARBA00022600"/>
    </source>
</evidence>
<evidence type="ECO:0000256" key="2">
    <source>
        <dbReference type="ARBA" id="ARBA00004342"/>
    </source>
</evidence>
<dbReference type="SUPFAM" id="SSF57535">
    <property type="entry name" value="Complement control module/SCR domain"/>
    <property type="match status" value="2"/>
</dbReference>
<evidence type="ECO:0000256" key="19">
    <source>
        <dbReference type="RuleBase" id="RU364123"/>
    </source>
</evidence>
<evidence type="ECO:0000256" key="10">
    <source>
        <dbReference type="ARBA" id="ARBA00023136"/>
    </source>
</evidence>
<evidence type="ECO:0000256" key="3">
    <source>
        <dbReference type="ARBA" id="ARBA00005131"/>
    </source>
</evidence>
<dbReference type="Pfam" id="PF13927">
    <property type="entry name" value="Ig_3"/>
    <property type="match status" value="3"/>
</dbReference>
<keyword evidence="24" id="KW-0418">Kinase</keyword>
<comment type="caution">
    <text evidence="24">The sequence shown here is derived from an EMBL/GenBank/DDBJ whole genome shotgun (WGS) entry which is preliminary data.</text>
</comment>
<dbReference type="InterPro" id="IPR013783">
    <property type="entry name" value="Ig-like_fold"/>
</dbReference>
<evidence type="ECO:0000256" key="4">
    <source>
        <dbReference type="ARBA" id="ARBA00007128"/>
    </source>
</evidence>
<keyword evidence="10 19" id="KW-0472">Membrane</keyword>
<dbReference type="PROSITE" id="PS50835">
    <property type="entry name" value="IG_LIKE"/>
    <property type="match status" value="3"/>
</dbReference>
<evidence type="ECO:0000259" key="22">
    <source>
        <dbReference type="PROSITE" id="PS50923"/>
    </source>
</evidence>
<dbReference type="Proteomes" id="UP000225706">
    <property type="component" value="Unassembled WGS sequence"/>
</dbReference>
<dbReference type="PROSITE" id="PS51886">
    <property type="entry name" value="TLDC"/>
    <property type="match status" value="1"/>
</dbReference>
<evidence type="ECO:0000256" key="12">
    <source>
        <dbReference type="ARBA" id="ARBA00023180"/>
    </source>
</evidence>
<evidence type="ECO:0000256" key="16">
    <source>
        <dbReference type="ARBA" id="ARBA00023319"/>
    </source>
</evidence>
<evidence type="ECO:0000256" key="11">
    <source>
        <dbReference type="ARBA" id="ARBA00023157"/>
    </source>
</evidence>
<dbReference type="CDD" id="cd00033">
    <property type="entry name" value="CCP"/>
    <property type="match status" value="2"/>
</dbReference>
<keyword evidence="7 19" id="KW-0321">Glycogen metabolism</keyword>
<comment type="pathway">
    <text evidence="3 19">Glycan biosynthesis; glycogen metabolism.</text>
</comment>
<keyword evidence="11 18" id="KW-1015">Disulfide bond</keyword>
<dbReference type="PANTHER" id="PTHR10749:SF7">
    <property type="entry name" value="PHOSPHORYLASE B KINASE REGULATORY SUBUNIT ALPHA-RELATED"/>
    <property type="match status" value="1"/>
</dbReference>
<dbReference type="InterPro" id="IPR003598">
    <property type="entry name" value="Ig_sub2"/>
</dbReference>
<comment type="similarity">
    <text evidence="4 19">Belongs to the phosphorylase b kinase regulatory chain family.</text>
</comment>
<dbReference type="Gene3D" id="2.10.70.10">
    <property type="entry name" value="Complement Module, domain 1"/>
    <property type="match status" value="2"/>
</dbReference>
<dbReference type="CDD" id="cd00096">
    <property type="entry name" value="Ig"/>
    <property type="match status" value="1"/>
</dbReference>
<dbReference type="SUPFAM" id="SSF48208">
    <property type="entry name" value="Six-hairpin glycosidases"/>
    <property type="match status" value="1"/>
</dbReference>
<keyword evidence="15 17" id="KW-0636">Prenylation</keyword>
<feature type="region of interest" description="Disordered" evidence="20">
    <location>
        <begin position="980"/>
        <end position="1008"/>
    </location>
</feature>
<dbReference type="Pfam" id="PF19292">
    <property type="entry name" value="KPBB_C"/>
    <property type="match status" value="1"/>
</dbReference>
<dbReference type="EMBL" id="LSMT01000170">
    <property type="protein sequence ID" value="PFX24667.1"/>
    <property type="molecule type" value="Genomic_DNA"/>
</dbReference>
<evidence type="ECO:0000256" key="14">
    <source>
        <dbReference type="ARBA" id="ARBA00023288"/>
    </source>
</evidence>
<evidence type="ECO:0000256" key="6">
    <source>
        <dbReference type="ARBA" id="ARBA00022553"/>
    </source>
</evidence>
<dbReference type="SMART" id="SM00408">
    <property type="entry name" value="IGc2"/>
    <property type="match status" value="3"/>
</dbReference>
<comment type="function">
    <text evidence="1">Phosphorylase b kinase catalyzes the phosphorylation of serine in certain substrates, including troponin I. The alpha chain may bind calmodulin.</text>
</comment>
<dbReference type="GO" id="GO:0005964">
    <property type="term" value="C:phosphorylase kinase complex"/>
    <property type="evidence" value="ECO:0007669"/>
    <property type="project" value="TreeGrafter"/>
</dbReference>
<sequence length="1830" mass="205209">MRARSNSIVRLDWYHRLVNRTILDFQDPVTGLLPPKINWNAYKQRSCDCKDAWVRDNVYSILAVWGLSLAYSKNADMDEDRARAHELTQAVVKCMRGLLLCMMRQVEKVEKFKKSQAKEDALHAKYNLKTCSPCVGDHAWGHLQIDATSLYLLMLAEMTASGIQIIFTLDEVAFIQNLVFYIEKAFCIPDYGIWERGDKLNHGMPELNTSSIGMAKAALEALDGLDLFGPEGSHASVIHILPDDIQQCKAILQSMVPRESNSKEIAASVLSVISFPAFAVEDEDLVRDSKEKIISKLQGRYGLTRFIRDGYKTPLEDPFRLHYEPAELEIFENIECEWPLFFCYLLLDGVFHDDEEQNDNIVSRRADLGTVKTYTKLLEPLLVKDEGGLPLVPEFFYVPRDKVDIEKANPHSVERNCGEYVLHLWSHSLYVLACLLKENFIAVGEIDPLNRRHSTDKRPDVVVQVSLLAEDELVRSQLRGLDVPVQVTQNVGPIQVLPPHTLSSMYQQLGKNFKLDLTGRPNYNIGVLGTSMLYNVGNSILAFTPQILDYHQFYLALDNEFLADRIKSLVGFLGANWRRLGRPILTMTITHSMLEDALSSSISKMIMMLRSGYISGVRVRLGYLSDFMSTSCITSLHFIEDTEEVFRRHRRLRGPSDLLLRIDSESTTSGRNRTCSGAGHDPLRRKSSYKGLVKRSRSISVYYEPSGGTSPTRKSSQWASPDIDEDCGPSSPTWSTDPVPGCEAFEDRAANGWTPARSRAISTDVEMKELLLQLQEAETIDAQADILHFLYNTRGPDFDTQLFGARGVTVRKLLGELYEKACQSKLWSLVRHTAGLLRKRVEDLAEAATELLVHQKQLTVGIPQGGHEEVITRPLPQEEMKNIIFNVFGEDMSTGVVTQELLVYLGIFVRTEPSLFKEMLRLRVGLIIEVMVAELARSMDCSDLSYDNKSTPEKQISIVNVDLPKRVGIKKLSSAIKHMSGRGLLPSPEQKKLEPQKDKDDEDEDPQDRLGQWIRRRCLDGALNRAPEDFYPKFWKVLEKCRGMTIYKHYLPSTMVQEMTPGELKFALCVEAALNRIPEPEYRQLVVEMLMVLSLVVEYHPEQTLGDTIDVDELVFEGHSLYLKDQMNIKGDSTVCCARLLHEKISCGGAAGLCRYFYDTAPSGRFGTMTYFSRVVAKRNLTGLENIVCVEGPQGPPGPPGIPGRSGPQGPPGSSGRRGRKGPRGVPGPQGKRGIRGPPGPLGKSAPQRTNQSGGGQLEFPHFISKPSSTITVKETQNVLIPCKANGFPQPIITWYKNGHLIEQDRRYFREKSLKLKNIQFEDRGVYNCTAENLLGRVELSVNVSVKVPAKFVTEPKRSVTAYKTWDTVLQCDIFGYPSPVITWTRSGRQLPINRHVINGSELTIQNTIEDDDGPYVCHGTNRLANVMRVVWVFVKVVVNPYIVSSPPKEIKVQHVGDAVTLNCSAGGSPLPKVTWFKDGRRVFSRAANEKNDLITSELVIHRFKPSDSGIYTCLFYNDKNVMAESNTSLALVNCGDPGSPSNGRRHGSRYWTGESVSFVCDPEYHLTGPATRMCLTSGNWSGRQPSCRRICQSLESPEHGLIHGRQFWEGEQVSFSCRPGYWLGESPAVRRCMKNGTWTGRQPKCIVLGSSMPSVVIQRYDLILSLRQILDSVAGSHSHWKLCYRASSHGWAAGTFHTLCNGKPHTVTIIRRSPYIFGGYTDTAWGSSGGYSHSSNAFIFSLINKEGLPPFNSMVKCPIDAIYRLSTYGPTFGGGNSIHISNNANSNTKSYTDFHTSYYHIPDGVQNWKTILAGSYRFSPDEVEVFYLA</sequence>
<dbReference type="InterPro" id="IPR006571">
    <property type="entry name" value="TLDc_dom"/>
</dbReference>
<gene>
    <name evidence="24" type="ORF">AWC38_SpisGene10738</name>
</gene>
<keyword evidence="13 19" id="KW-0119">Carbohydrate metabolism</keyword>
<evidence type="ECO:0000313" key="25">
    <source>
        <dbReference type="Proteomes" id="UP000225706"/>
    </source>
</evidence>
<dbReference type="Gene3D" id="2.60.40.10">
    <property type="entry name" value="Immunoglobulins"/>
    <property type="match status" value="3"/>
</dbReference>
<dbReference type="InterPro" id="IPR036179">
    <property type="entry name" value="Ig-like_dom_sf"/>
</dbReference>
<evidence type="ECO:0000256" key="5">
    <source>
        <dbReference type="ARBA" id="ARBA00022475"/>
    </source>
</evidence>
<comment type="caution">
    <text evidence="18">Lacks conserved residue(s) required for the propagation of feature annotation.</text>
</comment>